<organism evidence="1 2">
    <name type="scientific">Curtobacterium flaccumfaciens</name>
    <dbReference type="NCBI Taxonomy" id="2035"/>
    <lineage>
        <taxon>Bacteria</taxon>
        <taxon>Bacillati</taxon>
        <taxon>Actinomycetota</taxon>
        <taxon>Actinomycetes</taxon>
        <taxon>Micrococcales</taxon>
        <taxon>Microbacteriaceae</taxon>
        <taxon>Curtobacterium</taxon>
    </lineage>
</organism>
<accession>A0A4V3BKE6</accession>
<dbReference type="AlphaFoldDB" id="A0A4V3BKE6"/>
<sequence>MPRAQKVKIAPAVEGSRRGVLEALRRRIAEEIDGGTVASHALARLIAELSRIDAELRTPIVDDVNDEEEVEDGVFDPSTI</sequence>
<dbReference type="RefSeq" id="WP_133520658.1">
    <property type="nucleotide sequence ID" value="NZ_SNVW01000011.1"/>
</dbReference>
<name>A0A4V3BKE6_9MICO</name>
<gene>
    <name evidence="1" type="ORF">EDF64_11127</name>
</gene>
<protein>
    <submittedName>
        <fullName evidence="1">Uncharacterized protein</fullName>
    </submittedName>
</protein>
<proteinExistence type="predicted"/>
<reference evidence="1 2" key="1">
    <citation type="submission" date="2019-03" db="EMBL/GenBank/DDBJ databases">
        <title>Genomic analyses of the natural microbiome of Caenorhabditis elegans.</title>
        <authorList>
            <person name="Samuel B."/>
        </authorList>
    </citation>
    <scope>NUCLEOTIDE SEQUENCE [LARGE SCALE GENOMIC DNA]</scope>
    <source>
        <strain evidence="1 2">JUb65</strain>
    </source>
</reference>
<comment type="caution">
    <text evidence="1">The sequence shown here is derived from an EMBL/GenBank/DDBJ whole genome shotgun (WGS) entry which is preliminary data.</text>
</comment>
<evidence type="ECO:0000313" key="1">
    <source>
        <dbReference type="EMBL" id="TDN42552.1"/>
    </source>
</evidence>
<dbReference type="EMBL" id="SNVW01000011">
    <property type="protein sequence ID" value="TDN42552.1"/>
    <property type="molecule type" value="Genomic_DNA"/>
</dbReference>
<evidence type="ECO:0000313" key="2">
    <source>
        <dbReference type="Proteomes" id="UP000295764"/>
    </source>
</evidence>
<dbReference type="Proteomes" id="UP000295764">
    <property type="component" value="Unassembled WGS sequence"/>
</dbReference>